<protein>
    <recommendedName>
        <fullName evidence="5">UPF0314 protein MAE02_35650</fullName>
    </recommendedName>
</protein>
<feature type="transmembrane region" description="Helical" evidence="5">
    <location>
        <begin position="36"/>
        <end position="55"/>
    </location>
</feature>
<name>A0A512BV80_9HYPH</name>
<reference evidence="6 7" key="1">
    <citation type="submission" date="2019-07" db="EMBL/GenBank/DDBJ databases">
        <title>Whole genome shotgun sequence of Microvirga aerophila NBRC 106136.</title>
        <authorList>
            <person name="Hosoyama A."/>
            <person name="Uohara A."/>
            <person name="Ohji S."/>
            <person name="Ichikawa N."/>
        </authorList>
    </citation>
    <scope>NUCLEOTIDE SEQUENCE [LARGE SCALE GENOMIC DNA]</scope>
    <source>
        <strain evidence="6 7">NBRC 106136</strain>
    </source>
</reference>
<evidence type="ECO:0000256" key="3">
    <source>
        <dbReference type="ARBA" id="ARBA00022989"/>
    </source>
</evidence>
<dbReference type="NCBIfam" id="NF002099">
    <property type="entry name" value="PRK00944.1"/>
    <property type="match status" value="1"/>
</dbReference>
<sequence length="220" mass="24037">MASSQGTDTSSRGTENACIRAPTLGAAKAAGTRTTLYVGLTLCLIALTAAVLLAMGRMPICTCGTIEVWHGTVKDSGNSQHLTDWYTPSHIIHGFLFYGGTWLVGIVRGRPLPLGVAFLLALGIECAWELAENTNTVIDRYRATNIALDYYGDSVINSVMDIGAMIVGFWLARIWPVWLTVMVALLMELIVGYWIRDNLTLNVIMLIYPIEAINQWQAGN</sequence>
<keyword evidence="2 5" id="KW-0812">Transmembrane</keyword>
<dbReference type="OrthoDB" id="9811954at2"/>
<evidence type="ECO:0000313" key="7">
    <source>
        <dbReference type="Proteomes" id="UP000321085"/>
    </source>
</evidence>
<keyword evidence="1 5" id="KW-1003">Cell membrane</keyword>
<comment type="subcellular location">
    <subcellularLocation>
        <location evidence="5">Cell membrane</location>
        <topology evidence="5">Multi-pass membrane protein</topology>
    </subcellularLocation>
</comment>
<evidence type="ECO:0000313" key="6">
    <source>
        <dbReference type="EMBL" id="GEO15869.1"/>
    </source>
</evidence>
<dbReference type="EMBL" id="BJYU01000050">
    <property type="protein sequence ID" value="GEO15869.1"/>
    <property type="molecule type" value="Genomic_DNA"/>
</dbReference>
<dbReference type="AlphaFoldDB" id="A0A512BV80"/>
<dbReference type="InterPro" id="IPR019691">
    <property type="entry name" value="DUF2585"/>
</dbReference>
<keyword evidence="3 5" id="KW-1133">Transmembrane helix</keyword>
<evidence type="ECO:0000256" key="1">
    <source>
        <dbReference type="ARBA" id="ARBA00022475"/>
    </source>
</evidence>
<keyword evidence="4 5" id="KW-0472">Membrane</keyword>
<dbReference type="HAMAP" id="MF_01514">
    <property type="entry name" value="UPF0314"/>
    <property type="match status" value="1"/>
</dbReference>
<dbReference type="GO" id="GO:0005886">
    <property type="term" value="C:plasma membrane"/>
    <property type="evidence" value="ECO:0007669"/>
    <property type="project" value="UniProtKB-SubCell"/>
</dbReference>
<dbReference type="Pfam" id="PF10755">
    <property type="entry name" value="DUF2585"/>
    <property type="match status" value="1"/>
</dbReference>
<dbReference type="RefSeq" id="WP_114188005.1">
    <property type="nucleotide sequence ID" value="NZ_BJYU01000050.1"/>
</dbReference>
<gene>
    <name evidence="6" type="ORF">MAE02_35650</name>
</gene>
<accession>A0A512BV80</accession>
<dbReference type="Proteomes" id="UP000321085">
    <property type="component" value="Unassembled WGS sequence"/>
</dbReference>
<keyword evidence="7" id="KW-1185">Reference proteome</keyword>
<comment type="similarity">
    <text evidence="5">Belongs to the UPF0314 family.</text>
</comment>
<proteinExistence type="inferred from homology"/>
<evidence type="ECO:0000256" key="5">
    <source>
        <dbReference type="HAMAP-Rule" id="MF_01514"/>
    </source>
</evidence>
<feature type="transmembrane region" description="Helical" evidence="5">
    <location>
        <begin position="177"/>
        <end position="195"/>
    </location>
</feature>
<evidence type="ECO:0000256" key="2">
    <source>
        <dbReference type="ARBA" id="ARBA00022692"/>
    </source>
</evidence>
<organism evidence="6 7">
    <name type="scientific">Microvirga aerophila</name>
    <dbReference type="NCBI Taxonomy" id="670291"/>
    <lineage>
        <taxon>Bacteria</taxon>
        <taxon>Pseudomonadati</taxon>
        <taxon>Pseudomonadota</taxon>
        <taxon>Alphaproteobacteria</taxon>
        <taxon>Hyphomicrobiales</taxon>
        <taxon>Methylobacteriaceae</taxon>
        <taxon>Microvirga</taxon>
    </lineage>
</organism>
<evidence type="ECO:0000256" key="4">
    <source>
        <dbReference type="ARBA" id="ARBA00023136"/>
    </source>
</evidence>
<comment type="caution">
    <text evidence="6">The sequence shown here is derived from an EMBL/GenBank/DDBJ whole genome shotgun (WGS) entry which is preliminary data.</text>
</comment>